<name>A2DNT8_TRIV3</name>
<dbReference type="EMBL" id="DS113224">
    <property type="protein sequence ID" value="EAY17933.1"/>
    <property type="molecule type" value="Genomic_DNA"/>
</dbReference>
<organism evidence="1 2">
    <name type="scientific">Trichomonas vaginalis (strain ATCC PRA-98 / G3)</name>
    <dbReference type="NCBI Taxonomy" id="412133"/>
    <lineage>
        <taxon>Eukaryota</taxon>
        <taxon>Metamonada</taxon>
        <taxon>Parabasalia</taxon>
        <taxon>Trichomonadida</taxon>
        <taxon>Trichomonadidae</taxon>
        <taxon>Trichomonas</taxon>
    </lineage>
</organism>
<dbReference type="VEuPathDB" id="TrichDB:TVAGG3_0289010"/>
<dbReference type="VEuPathDB" id="TrichDB:TVAG_225590"/>
<evidence type="ECO:0000313" key="1">
    <source>
        <dbReference type="EMBL" id="EAY17933.1"/>
    </source>
</evidence>
<dbReference type="OrthoDB" id="10585689at2759"/>
<dbReference type="AlphaFoldDB" id="A2DNT8"/>
<dbReference type="InParanoid" id="A2DNT8"/>
<dbReference type="Proteomes" id="UP000001542">
    <property type="component" value="Unassembled WGS sequence"/>
</dbReference>
<protein>
    <submittedName>
        <fullName evidence="1">Uncharacterized protein</fullName>
    </submittedName>
</protein>
<keyword evidence="2" id="KW-1185">Reference proteome</keyword>
<dbReference type="SMR" id="A2DNT8"/>
<reference evidence="1" key="2">
    <citation type="journal article" date="2007" name="Science">
        <title>Draft genome sequence of the sexually transmitted pathogen Trichomonas vaginalis.</title>
        <authorList>
            <person name="Carlton J.M."/>
            <person name="Hirt R.P."/>
            <person name="Silva J.C."/>
            <person name="Delcher A.L."/>
            <person name="Schatz M."/>
            <person name="Zhao Q."/>
            <person name="Wortman J.R."/>
            <person name="Bidwell S.L."/>
            <person name="Alsmark U.C.M."/>
            <person name="Besteiro S."/>
            <person name="Sicheritz-Ponten T."/>
            <person name="Noel C.J."/>
            <person name="Dacks J.B."/>
            <person name="Foster P.G."/>
            <person name="Simillion C."/>
            <person name="Van de Peer Y."/>
            <person name="Miranda-Saavedra D."/>
            <person name="Barton G.J."/>
            <person name="Westrop G.D."/>
            <person name="Mueller S."/>
            <person name="Dessi D."/>
            <person name="Fiori P.L."/>
            <person name="Ren Q."/>
            <person name="Paulsen I."/>
            <person name="Zhang H."/>
            <person name="Bastida-Corcuera F.D."/>
            <person name="Simoes-Barbosa A."/>
            <person name="Brown M.T."/>
            <person name="Hayes R.D."/>
            <person name="Mukherjee M."/>
            <person name="Okumura C.Y."/>
            <person name="Schneider R."/>
            <person name="Smith A.J."/>
            <person name="Vanacova S."/>
            <person name="Villalvazo M."/>
            <person name="Haas B.J."/>
            <person name="Pertea M."/>
            <person name="Feldblyum T.V."/>
            <person name="Utterback T.R."/>
            <person name="Shu C.L."/>
            <person name="Osoegawa K."/>
            <person name="de Jong P.J."/>
            <person name="Hrdy I."/>
            <person name="Horvathova L."/>
            <person name="Zubacova Z."/>
            <person name="Dolezal P."/>
            <person name="Malik S.B."/>
            <person name="Logsdon J.M. Jr."/>
            <person name="Henze K."/>
            <person name="Gupta A."/>
            <person name="Wang C.C."/>
            <person name="Dunne R.L."/>
            <person name="Upcroft J.A."/>
            <person name="Upcroft P."/>
            <person name="White O."/>
            <person name="Salzberg S.L."/>
            <person name="Tang P."/>
            <person name="Chiu C.-H."/>
            <person name="Lee Y.-S."/>
            <person name="Embley T.M."/>
            <person name="Coombs G.H."/>
            <person name="Mottram J.C."/>
            <person name="Tachezy J."/>
            <person name="Fraser-Liggett C.M."/>
            <person name="Johnson P.J."/>
        </authorList>
    </citation>
    <scope>NUCLEOTIDE SEQUENCE [LARGE SCALE GENOMIC DNA]</scope>
    <source>
        <strain evidence="1">G3</strain>
    </source>
</reference>
<evidence type="ECO:0000313" key="2">
    <source>
        <dbReference type="Proteomes" id="UP000001542"/>
    </source>
</evidence>
<reference evidence="1" key="1">
    <citation type="submission" date="2006-10" db="EMBL/GenBank/DDBJ databases">
        <authorList>
            <person name="Amadeo P."/>
            <person name="Zhao Q."/>
            <person name="Wortman J."/>
            <person name="Fraser-Liggett C."/>
            <person name="Carlton J."/>
        </authorList>
    </citation>
    <scope>NUCLEOTIDE SEQUENCE</scope>
    <source>
        <strain evidence="1">G3</strain>
    </source>
</reference>
<gene>
    <name evidence="1" type="ORF">TVAG_225590</name>
</gene>
<dbReference type="KEGG" id="tva:5463436"/>
<proteinExistence type="predicted"/>
<sequence length="130" mass="15507">MKPILKKIEQVPKEINEDDDEKVETKKPEKKLQIIKPIKECTNFESIDEFNEFYEQNKDLFDELTTCKLNKMFKIDVFRITKIKGQVSLKSIPESRITNTMKIEEIIQRIQTIEERVNMIIEVINSRFNV</sequence>
<dbReference type="RefSeq" id="XP_001578919.1">
    <property type="nucleotide sequence ID" value="XM_001578869.1"/>
</dbReference>
<accession>A2DNT8</accession>